<name>A0A1Y2HK80_9FUNG</name>
<dbReference type="EMBL" id="MCFL01000025">
    <property type="protein sequence ID" value="ORZ34997.1"/>
    <property type="molecule type" value="Genomic_DNA"/>
</dbReference>
<evidence type="ECO:0000313" key="3">
    <source>
        <dbReference type="Proteomes" id="UP000193411"/>
    </source>
</evidence>
<feature type="region of interest" description="Disordered" evidence="1">
    <location>
        <begin position="131"/>
        <end position="158"/>
    </location>
</feature>
<dbReference type="Proteomes" id="UP000193411">
    <property type="component" value="Unassembled WGS sequence"/>
</dbReference>
<proteinExistence type="predicted"/>
<comment type="caution">
    <text evidence="2">The sequence shown here is derived from an EMBL/GenBank/DDBJ whole genome shotgun (WGS) entry which is preliminary data.</text>
</comment>
<gene>
    <name evidence="2" type="ORF">BCR44DRAFT_1139458</name>
</gene>
<feature type="compositionally biased region" description="Polar residues" evidence="1">
    <location>
        <begin position="36"/>
        <end position="58"/>
    </location>
</feature>
<dbReference type="AlphaFoldDB" id="A0A1Y2HK80"/>
<reference evidence="2 3" key="1">
    <citation type="submission" date="2016-07" db="EMBL/GenBank/DDBJ databases">
        <title>Pervasive Adenine N6-methylation of Active Genes in Fungi.</title>
        <authorList>
            <consortium name="DOE Joint Genome Institute"/>
            <person name="Mondo S.J."/>
            <person name="Dannebaum R.O."/>
            <person name="Kuo R.C."/>
            <person name="Labutti K."/>
            <person name="Haridas S."/>
            <person name="Kuo A."/>
            <person name="Salamov A."/>
            <person name="Ahrendt S.R."/>
            <person name="Lipzen A."/>
            <person name="Sullivan W."/>
            <person name="Andreopoulos W.B."/>
            <person name="Clum A."/>
            <person name="Lindquist E."/>
            <person name="Daum C."/>
            <person name="Ramamoorthy G.K."/>
            <person name="Gryganskyi A."/>
            <person name="Culley D."/>
            <person name="Magnuson J.K."/>
            <person name="James T.Y."/>
            <person name="O'Malley M.A."/>
            <person name="Stajich J.E."/>
            <person name="Spatafora J.W."/>
            <person name="Visel A."/>
            <person name="Grigoriev I.V."/>
        </authorList>
    </citation>
    <scope>NUCLEOTIDE SEQUENCE [LARGE SCALE GENOMIC DNA]</scope>
    <source>
        <strain evidence="2 3">PL171</strain>
    </source>
</reference>
<feature type="region of interest" description="Disordered" evidence="1">
    <location>
        <begin position="29"/>
        <end position="58"/>
    </location>
</feature>
<feature type="compositionally biased region" description="Polar residues" evidence="1">
    <location>
        <begin position="131"/>
        <end position="157"/>
    </location>
</feature>
<evidence type="ECO:0000313" key="2">
    <source>
        <dbReference type="EMBL" id="ORZ34997.1"/>
    </source>
</evidence>
<evidence type="ECO:0000256" key="1">
    <source>
        <dbReference type="SAM" id="MobiDB-lite"/>
    </source>
</evidence>
<organism evidence="2 3">
    <name type="scientific">Catenaria anguillulae PL171</name>
    <dbReference type="NCBI Taxonomy" id="765915"/>
    <lineage>
        <taxon>Eukaryota</taxon>
        <taxon>Fungi</taxon>
        <taxon>Fungi incertae sedis</taxon>
        <taxon>Blastocladiomycota</taxon>
        <taxon>Blastocladiomycetes</taxon>
        <taxon>Blastocladiales</taxon>
        <taxon>Catenariaceae</taxon>
        <taxon>Catenaria</taxon>
    </lineage>
</organism>
<sequence>MCNRSNPPQISPFLVPWKHLRQIPIVIGREPDQRLQSRQPSSPNSLADNTLDSDTSPNSSPLAAWAISDLNFSSGSARNLRPWNLNAIGAGGFIHSSRSGTRCNPANCSVTSATSTASSGLFPLTAPTPVTTGTSRDSTHPSANACTTTSAWPSRTGTMAHPTKGASCGNSTCLMRSTVRSPTNHSFAGVACLTFGSSRGSMG</sequence>
<protein>
    <submittedName>
        <fullName evidence="2">Uncharacterized protein</fullName>
    </submittedName>
</protein>
<accession>A0A1Y2HK80</accession>
<keyword evidence="3" id="KW-1185">Reference proteome</keyword>